<sequence>MQKILLRKNQENGKLKTVKVREINPGVLRFVRNILVAAKRMSLGLRIRQQKSKRKVGLGEKLILKVLMTKGLNYLRMIHVQMVKRQK</sequence>
<gene>
    <name evidence="1" type="ORF">NQ314_014900</name>
</gene>
<protein>
    <submittedName>
        <fullName evidence="1">Uncharacterized protein</fullName>
    </submittedName>
</protein>
<dbReference type="AlphaFoldDB" id="A0AAV8X013"/>
<reference evidence="1" key="1">
    <citation type="journal article" date="2023" name="Insect Mol. Biol.">
        <title>Genome sequencing provides insights into the evolution of gene families encoding plant cell wall-degrading enzymes in longhorned beetles.</title>
        <authorList>
            <person name="Shin N.R."/>
            <person name="Okamura Y."/>
            <person name="Kirsch R."/>
            <person name="Pauchet Y."/>
        </authorList>
    </citation>
    <scope>NUCLEOTIDE SEQUENCE</scope>
    <source>
        <strain evidence="1">RBIC_L_NR</strain>
    </source>
</reference>
<keyword evidence="2" id="KW-1185">Reference proteome</keyword>
<name>A0AAV8X013_9CUCU</name>
<dbReference type="Proteomes" id="UP001162156">
    <property type="component" value="Unassembled WGS sequence"/>
</dbReference>
<organism evidence="1 2">
    <name type="scientific">Rhamnusium bicolor</name>
    <dbReference type="NCBI Taxonomy" id="1586634"/>
    <lineage>
        <taxon>Eukaryota</taxon>
        <taxon>Metazoa</taxon>
        <taxon>Ecdysozoa</taxon>
        <taxon>Arthropoda</taxon>
        <taxon>Hexapoda</taxon>
        <taxon>Insecta</taxon>
        <taxon>Pterygota</taxon>
        <taxon>Neoptera</taxon>
        <taxon>Endopterygota</taxon>
        <taxon>Coleoptera</taxon>
        <taxon>Polyphaga</taxon>
        <taxon>Cucujiformia</taxon>
        <taxon>Chrysomeloidea</taxon>
        <taxon>Cerambycidae</taxon>
        <taxon>Lepturinae</taxon>
        <taxon>Rhagiini</taxon>
        <taxon>Rhamnusium</taxon>
    </lineage>
</organism>
<comment type="caution">
    <text evidence="1">The sequence shown here is derived from an EMBL/GenBank/DDBJ whole genome shotgun (WGS) entry which is preliminary data.</text>
</comment>
<dbReference type="EMBL" id="JANEYF010004127">
    <property type="protein sequence ID" value="KAJ8932119.1"/>
    <property type="molecule type" value="Genomic_DNA"/>
</dbReference>
<accession>A0AAV8X013</accession>
<evidence type="ECO:0000313" key="2">
    <source>
        <dbReference type="Proteomes" id="UP001162156"/>
    </source>
</evidence>
<evidence type="ECO:0000313" key="1">
    <source>
        <dbReference type="EMBL" id="KAJ8932119.1"/>
    </source>
</evidence>
<proteinExistence type="predicted"/>